<organism evidence="1">
    <name type="scientific">uncultured Caudovirales phage</name>
    <dbReference type="NCBI Taxonomy" id="2100421"/>
    <lineage>
        <taxon>Viruses</taxon>
        <taxon>Duplodnaviria</taxon>
        <taxon>Heunggongvirae</taxon>
        <taxon>Uroviricota</taxon>
        <taxon>Caudoviricetes</taxon>
        <taxon>Peduoviridae</taxon>
        <taxon>Maltschvirus</taxon>
        <taxon>Maltschvirus maltsch</taxon>
    </lineage>
</organism>
<protein>
    <submittedName>
        <fullName evidence="1">Glyco_tranf_GTA_type domain containing protein</fullName>
    </submittedName>
</protein>
<dbReference type="EMBL" id="LR796235">
    <property type="protein sequence ID" value="CAB4129531.1"/>
    <property type="molecule type" value="Genomic_DNA"/>
</dbReference>
<sequence>MFNLNIVCTSIGRETLPRLIESFKDQLDSTDIFTIITDINHEFVLEVLSRYKFNFKVNHIKNTGERKWKYGHPLINENINSLEGDFIMFADDDDRYTEEAFKVIKETVKDKNKLYIFKHNWLGDINWRLKDFTRGNVGKCMGVIPNTHNLPMFQEDVFGDVIFYEQIGQMFESEFIDYIIYKVRDTE</sequence>
<evidence type="ECO:0000313" key="1">
    <source>
        <dbReference type="EMBL" id="CAB4129531.1"/>
    </source>
</evidence>
<accession>A0A6J5L5D8</accession>
<dbReference type="InterPro" id="IPR029044">
    <property type="entry name" value="Nucleotide-diphossugar_trans"/>
</dbReference>
<proteinExistence type="predicted"/>
<reference evidence="1" key="1">
    <citation type="submission" date="2020-04" db="EMBL/GenBank/DDBJ databases">
        <authorList>
            <person name="Chiriac C."/>
            <person name="Salcher M."/>
            <person name="Ghai R."/>
            <person name="Kavagutti S V."/>
        </authorList>
    </citation>
    <scope>NUCLEOTIDE SEQUENCE</scope>
</reference>
<dbReference type="SUPFAM" id="SSF53448">
    <property type="entry name" value="Nucleotide-diphospho-sugar transferases"/>
    <property type="match status" value="1"/>
</dbReference>
<dbReference type="Gene3D" id="3.90.550.10">
    <property type="entry name" value="Spore Coat Polysaccharide Biosynthesis Protein SpsA, Chain A"/>
    <property type="match status" value="1"/>
</dbReference>
<gene>
    <name evidence="1" type="ORF">UFOVP117_19</name>
</gene>
<dbReference type="CDD" id="cd00761">
    <property type="entry name" value="Glyco_tranf_GTA_type"/>
    <property type="match status" value="1"/>
</dbReference>
<name>A0A6J5L5D8_9CAUD</name>